<dbReference type="Proteomes" id="UP001162501">
    <property type="component" value="Chromosome 21"/>
</dbReference>
<dbReference type="EMBL" id="OX596105">
    <property type="protein sequence ID" value="CAN0077733.1"/>
    <property type="molecule type" value="Genomic_DNA"/>
</dbReference>
<organism evidence="1 2">
    <name type="scientific">Rangifer tarandus platyrhynchus</name>
    <name type="common">Svalbard reindeer</name>
    <dbReference type="NCBI Taxonomy" id="3082113"/>
    <lineage>
        <taxon>Eukaryota</taxon>
        <taxon>Metazoa</taxon>
        <taxon>Chordata</taxon>
        <taxon>Craniata</taxon>
        <taxon>Vertebrata</taxon>
        <taxon>Euteleostomi</taxon>
        <taxon>Mammalia</taxon>
        <taxon>Eutheria</taxon>
        <taxon>Laurasiatheria</taxon>
        <taxon>Artiodactyla</taxon>
        <taxon>Ruminantia</taxon>
        <taxon>Pecora</taxon>
        <taxon>Cervidae</taxon>
        <taxon>Odocoileinae</taxon>
        <taxon>Rangifer</taxon>
    </lineage>
</organism>
<accession>A0AC59YYE9</accession>
<evidence type="ECO:0000313" key="1">
    <source>
        <dbReference type="EMBL" id="CAN0077733.1"/>
    </source>
</evidence>
<name>A0AC59YYE9_RANTA</name>
<feature type="non-terminal residue" evidence="1">
    <location>
        <position position="74"/>
    </location>
</feature>
<protein>
    <submittedName>
        <fullName evidence="1">Uncharacterized protein</fullName>
    </submittedName>
</protein>
<sequence length="74" mass="8288">TSPNTVHRATTPPPSEEQLHSHGPPESPTLLHPLQSEPRKPTFTQSSLMLRRQAVDLRRTATSIQISTWPLTQL</sequence>
<feature type="non-terminal residue" evidence="1">
    <location>
        <position position="1"/>
    </location>
</feature>
<reference evidence="1" key="1">
    <citation type="submission" date="2023-05" db="EMBL/GenBank/DDBJ databases">
        <authorList>
            <consortium name="ELIXIR-Norway"/>
        </authorList>
    </citation>
    <scope>NUCLEOTIDE SEQUENCE</scope>
</reference>
<evidence type="ECO:0000313" key="2">
    <source>
        <dbReference type="Proteomes" id="UP001162501"/>
    </source>
</evidence>
<reference evidence="1" key="2">
    <citation type="submission" date="2025-03" db="EMBL/GenBank/DDBJ databases">
        <authorList>
            <consortium name="ELIXIR-Norway"/>
            <consortium name="Elixir Norway"/>
        </authorList>
    </citation>
    <scope>NUCLEOTIDE SEQUENCE</scope>
</reference>
<proteinExistence type="predicted"/>
<gene>
    <name evidence="1" type="ORF">MRATA1EN22A_LOCUS11692</name>
</gene>